<evidence type="ECO:0000313" key="3">
    <source>
        <dbReference type="EMBL" id="MCS5732837.1"/>
    </source>
</evidence>
<evidence type="ECO:0000313" key="4">
    <source>
        <dbReference type="Proteomes" id="UP001165586"/>
    </source>
</evidence>
<reference evidence="3" key="1">
    <citation type="submission" date="2022-08" db="EMBL/GenBank/DDBJ databases">
        <authorList>
            <person name="Deng Y."/>
            <person name="Han X.-F."/>
            <person name="Zhang Y.-Q."/>
        </authorList>
    </citation>
    <scope>NUCLEOTIDE SEQUENCE</scope>
    <source>
        <strain evidence="3">CPCC 203386</strain>
    </source>
</reference>
<organism evidence="3 4">
    <name type="scientific">Herbiconiux daphne</name>
    <dbReference type="NCBI Taxonomy" id="2970914"/>
    <lineage>
        <taxon>Bacteria</taxon>
        <taxon>Bacillati</taxon>
        <taxon>Actinomycetota</taxon>
        <taxon>Actinomycetes</taxon>
        <taxon>Micrococcales</taxon>
        <taxon>Microbacteriaceae</taxon>
        <taxon>Herbiconiux</taxon>
    </lineage>
</organism>
<sequence>MSTQPTIVLVHGAFADAGSWAPVTLELLNQGYTVLVPPVFNRSLIGDSAYIKSFVEQIDGPVILAGHSYGGAVITVAGVAENVIGLVYVAGYALDEGESLGQLQGGFPDSLLASNLVYSPYPIEGADPGTDVSVKIESFAEVFAAGVPTDTARVLAVGQRPLAAVAFSETAPAAAWKTKPSWGIVSSADQTINPDVERFGYQRAGARKVVELDAPHLVMQTKPAEVAKVITDAIAELAAAAQDGAAQADSAEDGAAQAGTE</sequence>
<evidence type="ECO:0000259" key="2">
    <source>
        <dbReference type="Pfam" id="PF12697"/>
    </source>
</evidence>
<keyword evidence="4" id="KW-1185">Reference proteome</keyword>
<dbReference type="SUPFAM" id="SSF53474">
    <property type="entry name" value="alpha/beta-Hydrolases"/>
    <property type="match status" value="1"/>
</dbReference>
<dbReference type="PANTHER" id="PTHR37017">
    <property type="entry name" value="AB HYDROLASE-1 DOMAIN-CONTAINING PROTEIN-RELATED"/>
    <property type="match status" value="1"/>
</dbReference>
<accession>A0ABT2GZU3</accession>
<dbReference type="GO" id="GO:0016787">
    <property type="term" value="F:hydrolase activity"/>
    <property type="evidence" value="ECO:0007669"/>
    <property type="project" value="UniProtKB-KW"/>
</dbReference>
<dbReference type="Pfam" id="PF12697">
    <property type="entry name" value="Abhydrolase_6"/>
    <property type="match status" value="1"/>
</dbReference>
<name>A0ABT2GZU3_9MICO</name>
<comment type="caution">
    <text evidence="3">The sequence shown here is derived from an EMBL/GenBank/DDBJ whole genome shotgun (WGS) entry which is preliminary data.</text>
</comment>
<dbReference type="EMBL" id="JANLCJ010000001">
    <property type="protein sequence ID" value="MCS5732837.1"/>
    <property type="molecule type" value="Genomic_DNA"/>
</dbReference>
<protein>
    <submittedName>
        <fullName evidence="3">Alpha/beta hydrolase</fullName>
    </submittedName>
</protein>
<dbReference type="InterPro" id="IPR029058">
    <property type="entry name" value="AB_hydrolase_fold"/>
</dbReference>
<feature type="region of interest" description="Disordered" evidence="1">
    <location>
        <begin position="242"/>
        <end position="261"/>
    </location>
</feature>
<dbReference type="PANTHER" id="PTHR37017:SF11">
    <property type="entry name" value="ESTERASE_LIPASE_THIOESTERASE DOMAIN-CONTAINING PROTEIN"/>
    <property type="match status" value="1"/>
</dbReference>
<gene>
    <name evidence="3" type="ORF">N1032_03655</name>
</gene>
<dbReference type="RefSeq" id="WP_259537495.1">
    <property type="nucleotide sequence ID" value="NZ_JANLCJ010000001.1"/>
</dbReference>
<dbReference type="InterPro" id="IPR000073">
    <property type="entry name" value="AB_hydrolase_1"/>
</dbReference>
<dbReference type="Gene3D" id="3.40.50.1820">
    <property type="entry name" value="alpha/beta hydrolase"/>
    <property type="match status" value="1"/>
</dbReference>
<dbReference type="InterPro" id="IPR052897">
    <property type="entry name" value="Sec-Metab_Biosynth_Hydrolase"/>
</dbReference>
<keyword evidence="3" id="KW-0378">Hydrolase</keyword>
<feature type="domain" description="AB hydrolase-1" evidence="2">
    <location>
        <begin position="7"/>
        <end position="228"/>
    </location>
</feature>
<dbReference type="Proteomes" id="UP001165586">
    <property type="component" value="Unassembled WGS sequence"/>
</dbReference>
<evidence type="ECO:0000256" key="1">
    <source>
        <dbReference type="SAM" id="MobiDB-lite"/>
    </source>
</evidence>
<proteinExistence type="predicted"/>